<reference evidence="9" key="3">
    <citation type="submission" date="2018-08" db="EMBL/GenBank/DDBJ databases">
        <title>Streptococcus chenjunshii sp. nov., isolated from stools sample of the Tibetan antelope in the Qinghai-Tibet plateau, China.</title>
        <authorList>
            <person name="Tian Z."/>
        </authorList>
    </citation>
    <scope>NUCLEOTIDE SEQUENCE [LARGE SCALE GENOMIC DNA]</scope>
    <source>
        <strain evidence="9">Z15</strain>
    </source>
</reference>
<protein>
    <submittedName>
        <fullName evidence="8">Class A sortase</fullName>
    </submittedName>
</protein>
<evidence type="ECO:0000256" key="1">
    <source>
        <dbReference type="ARBA" id="ARBA00022670"/>
    </source>
</evidence>
<dbReference type="InterPro" id="IPR042007">
    <property type="entry name" value="Sortase_A"/>
</dbReference>
<dbReference type="GO" id="GO:0006508">
    <property type="term" value="P:proteolysis"/>
    <property type="evidence" value="ECO:0007669"/>
    <property type="project" value="UniProtKB-KW"/>
</dbReference>
<name>A0A372KPW2_9STRE</name>
<evidence type="ECO:0000256" key="2">
    <source>
        <dbReference type="ARBA" id="ARBA00022801"/>
    </source>
</evidence>
<keyword evidence="3" id="KW-0788">Thiol protease</keyword>
<evidence type="ECO:0000313" key="10">
    <source>
        <dbReference type="Proteomes" id="UP000262901"/>
    </source>
</evidence>
<dbReference type="OrthoDB" id="1648028at2"/>
<evidence type="ECO:0000256" key="3">
    <source>
        <dbReference type="ARBA" id="ARBA00022807"/>
    </source>
</evidence>
<evidence type="ECO:0000313" key="7">
    <source>
        <dbReference type="EMBL" id="RFU51695.1"/>
    </source>
</evidence>
<evidence type="ECO:0000313" key="11">
    <source>
        <dbReference type="Proteomes" id="UP000264056"/>
    </source>
</evidence>
<dbReference type="RefSeq" id="WP_116877112.1">
    <property type="nucleotide sequence ID" value="NZ_CP031733.1"/>
</dbReference>
<dbReference type="EMBL" id="QVQZ01000001">
    <property type="protein sequence ID" value="RFU54016.1"/>
    <property type="molecule type" value="Genomic_DNA"/>
</dbReference>
<sequence>MKKRSTRNTKRGKLKNFLRWFIFSLLLIIGLALIFNKSIRNTLIAWNSNKYQVTNVSRKTLQENAKKKASYDFEAVESISTEAILEAQIAAQKLPVIGGIAIPEVGINLPIFKGLGNTELMYGAGTMKEDQLMGGENNYALASHHVFGINGSSQMLFSPLTKAKDGMKIYLTDKEMIYTYIIDRVESVSPDHIEVLNDSPGTSEVTLVTCTDAEATNRIIVHGTLETSVSFKQASAEIKQAFNTSYNQISL</sequence>
<keyword evidence="5" id="KW-0472">Membrane</keyword>
<reference evidence="8 10" key="2">
    <citation type="submission" date="2018-08" db="EMBL/GenBank/DDBJ databases">
        <title>Draft genome of Streptococcus sp. nov. Z1.</title>
        <authorList>
            <person name="Tian Z."/>
        </authorList>
    </citation>
    <scope>NUCLEOTIDE SEQUENCE [LARGE SCALE GENOMIC DNA]</scope>
    <source>
        <strain evidence="8">Z1</strain>
        <strain evidence="10">Z1(2018)</strain>
    </source>
</reference>
<dbReference type="EMBL" id="CP031733">
    <property type="protein sequence ID" value="AXQ78712.1"/>
    <property type="molecule type" value="Genomic_DNA"/>
</dbReference>
<dbReference type="Gene3D" id="2.40.260.10">
    <property type="entry name" value="Sortase"/>
    <property type="match status" value="1"/>
</dbReference>
<dbReference type="Proteomes" id="UP000246115">
    <property type="component" value="Chromosome"/>
</dbReference>
<dbReference type="EMBL" id="QVQY01000003">
    <property type="protein sequence ID" value="RFU51695.1"/>
    <property type="molecule type" value="Genomic_DNA"/>
</dbReference>
<dbReference type="CDD" id="cd06165">
    <property type="entry name" value="Sortase_A"/>
    <property type="match status" value="1"/>
</dbReference>
<dbReference type="GO" id="GO:0008234">
    <property type="term" value="F:cysteine-type peptidase activity"/>
    <property type="evidence" value="ECO:0007669"/>
    <property type="project" value="UniProtKB-KW"/>
</dbReference>
<dbReference type="KEGG" id="schj:DDV21_006275"/>
<dbReference type="InterPro" id="IPR005754">
    <property type="entry name" value="Sortase"/>
</dbReference>
<evidence type="ECO:0000313" key="9">
    <source>
        <dbReference type="Proteomes" id="UP000246115"/>
    </source>
</evidence>
<evidence type="ECO:0000313" key="8">
    <source>
        <dbReference type="EMBL" id="RFU54016.1"/>
    </source>
</evidence>
<dbReference type="Proteomes" id="UP000262901">
    <property type="component" value="Unassembled WGS sequence"/>
</dbReference>
<reference evidence="7 11" key="1">
    <citation type="submission" date="2018-08" db="EMBL/GenBank/DDBJ databases">
        <title>Draft genome of Streptococcus sp .nov. Z2.</title>
        <authorList>
            <person name="Tian Z."/>
        </authorList>
    </citation>
    <scope>NUCLEOTIDE SEQUENCE [LARGE SCALE GENOMIC DNA]</scope>
    <source>
        <strain evidence="7 11">Z2</strain>
    </source>
</reference>
<dbReference type="SUPFAM" id="SSF63817">
    <property type="entry name" value="Sortase"/>
    <property type="match status" value="1"/>
</dbReference>
<dbReference type="Proteomes" id="UP000264056">
    <property type="component" value="Unassembled WGS sequence"/>
</dbReference>
<feature type="active site" description="Proton donor/acceptor" evidence="4">
    <location>
        <position position="144"/>
    </location>
</feature>
<feature type="active site" description="Acyl-thioester intermediate" evidence="4">
    <location>
        <position position="210"/>
    </location>
</feature>
<dbReference type="InterPro" id="IPR023365">
    <property type="entry name" value="Sortase_dom-sf"/>
</dbReference>
<evidence type="ECO:0000313" key="6">
    <source>
        <dbReference type="EMBL" id="AXQ78712.1"/>
    </source>
</evidence>
<accession>A0A346NCG7</accession>
<feature type="transmembrane region" description="Helical" evidence="5">
    <location>
        <begin position="20"/>
        <end position="39"/>
    </location>
</feature>
<organism evidence="8 10">
    <name type="scientific">Streptococcus chenjunshii</name>
    <dbReference type="NCBI Taxonomy" id="2173853"/>
    <lineage>
        <taxon>Bacteria</taxon>
        <taxon>Bacillati</taxon>
        <taxon>Bacillota</taxon>
        <taxon>Bacilli</taxon>
        <taxon>Lactobacillales</taxon>
        <taxon>Streptococcaceae</taxon>
        <taxon>Streptococcus</taxon>
    </lineage>
</organism>
<evidence type="ECO:0000256" key="4">
    <source>
        <dbReference type="PIRSR" id="PIRSR605754-1"/>
    </source>
</evidence>
<proteinExistence type="predicted"/>
<dbReference type="NCBIfam" id="TIGR01076">
    <property type="entry name" value="sortase_fam"/>
    <property type="match status" value="1"/>
</dbReference>
<dbReference type="Pfam" id="PF04203">
    <property type="entry name" value="Sortase"/>
    <property type="match status" value="1"/>
</dbReference>
<keyword evidence="5" id="KW-1133">Transmembrane helix</keyword>
<keyword evidence="5" id="KW-0812">Transmembrane</keyword>
<keyword evidence="1" id="KW-0645">Protease</keyword>
<evidence type="ECO:0000256" key="5">
    <source>
        <dbReference type="SAM" id="Phobius"/>
    </source>
</evidence>
<reference evidence="6" key="4">
    <citation type="journal article" date="2019" name="Int. J. Syst. Evol. Microbiol.">
        <title>Streptococcus chenjunshii sp. nov. isolated from feces of Tibetan antelopes.</title>
        <authorList>
            <person name="Tian Z."/>
            <person name="Lu S."/>
            <person name="Jin D."/>
            <person name="Yang J."/>
            <person name="Pu J."/>
            <person name="Lai X.H."/>
            <person name="Bai X.N."/>
            <person name="Wu X.M."/>
            <person name="Li J."/>
            <person name="Wang S."/>
            <person name="Xu J."/>
        </authorList>
    </citation>
    <scope>NUCLEOTIDE SEQUENCE</scope>
    <source>
        <strain evidence="6">Z15</strain>
    </source>
</reference>
<dbReference type="AlphaFoldDB" id="A0A372KPW2"/>
<accession>A0A372KPW2</accession>
<gene>
    <name evidence="6" type="ORF">DDV21_006275</name>
    <name evidence="7" type="ORF">DDV22_02265</name>
    <name evidence="8" type="ORF">DDV23_00325</name>
</gene>
<keyword evidence="2" id="KW-0378">Hydrolase</keyword>
<keyword evidence="11" id="KW-1185">Reference proteome</keyword>